<dbReference type="InterPro" id="IPR024574">
    <property type="entry name" value="ELMO_ARM"/>
</dbReference>
<dbReference type="Gene3D" id="2.30.29.30">
    <property type="entry name" value="Pleckstrin-homology domain (PH domain)/Phosphotyrosine-binding domain (PTB)"/>
    <property type="match status" value="1"/>
</dbReference>
<dbReference type="FunCoup" id="A0A1S0UE89">
    <property type="interactions" value="1609"/>
</dbReference>
<dbReference type="Pfam" id="PF04727">
    <property type="entry name" value="ELMO_CED12"/>
    <property type="match status" value="1"/>
</dbReference>
<organism evidence="3">
    <name type="scientific">Loa loa</name>
    <name type="common">Eye worm</name>
    <name type="synonym">Filaria loa</name>
    <dbReference type="NCBI Taxonomy" id="7209"/>
    <lineage>
        <taxon>Eukaryota</taxon>
        <taxon>Metazoa</taxon>
        <taxon>Ecdysozoa</taxon>
        <taxon>Nematoda</taxon>
        <taxon>Chromadorea</taxon>
        <taxon>Rhabditida</taxon>
        <taxon>Spirurina</taxon>
        <taxon>Spiruromorpha</taxon>
        <taxon>Filarioidea</taxon>
        <taxon>Onchocercidae</taxon>
        <taxon>Loa</taxon>
    </lineage>
</organism>
<dbReference type="PROSITE" id="PS51335">
    <property type="entry name" value="ELMO"/>
    <property type="match status" value="1"/>
</dbReference>
<dbReference type="InterPro" id="IPR006816">
    <property type="entry name" value="ELMO_dom"/>
</dbReference>
<dbReference type="KEGG" id="loa:LOAG_18859"/>
<sequence>MGPDQFGAAHFHTASKPLKEIDIRLPENLVKGAVKLDPHLKKYLGDEFPAECNTNVTWTYGAVKLDPHLKKYLGDEFPAECNTNVTWTYVTFDKQNEVLTDLITRLSIELKLPQSERNTYALKFEERDNDGVFLTKENRGLVPQGFILILTASPERYAHNLLARLRNSSTHTGDLRVTLAELITLCSDISFATQFMRIGGYDYIFEIIEKGWCADSVSSQSRFLQALLILMDHPGLMYWSQVSDAFISKIAENITGKAKQEDNILLVSSLNIIDLILNSKNEEKMNLVLREVPFESLIRHLEKSDERVILNVLTLMNSLYNKARDHVKNDIVEHLHVTPFRHAIEKSVLRKGKQLDVGIEQQLVTIQRIQLNKLTQKALRIPTEAEIERVFQLKLLNSESSKGIHANVISDEKHAEFLNFTEAVVQTPPGSLALETIQLFVTHHADSIAKISLENSMRSDNNLWSLLFVSVHLVQMLIDVLHVINEPEEGDRLMVLLFKSDRPFLDFFAVLVKLFHRTWREMHASEEDIKKVLAVVRKQIDVCLLEKPDTFEKLEELLAAHSYPHMKKIWEKERSAKEAEELQSDAVKELREYLRPSIVELVLKNRKNVLKNGYKFGKLIKSKSMQKGQQFWFWKLDANEKTLICTDCSNTESSSNAKSAGNIKIDVADVQRVMAGGEGDFPMNSTKGKKNSNVRGITLEVGDKPDLYHLVTSDEETINAWCDGINALIGVNKLSIQAQRQVDRFLNIELKMRLLELDHIPNSIEIPPLPENFDWIPKNVDSKTSATKV</sequence>
<comment type="function">
    <text evidence="1">Involved in cytoskeletal rearrangements required for phagocytosis of apoptotic cells and cell motility. Acts in association with DOCK1 and CRK. Was initially proposed to be required in complex with DOCK1 to activate Rac Rho small GTPases. May enhance the guanine nucleotide exchange factor (GEF) activity of DOCK1.</text>
</comment>
<accession>A0A1S0UE89</accession>
<dbReference type="CTD" id="9949701"/>
<dbReference type="PANTHER" id="PTHR12771">
    <property type="entry name" value="ENGULFMENT AND CELL MOTILITY"/>
    <property type="match status" value="1"/>
</dbReference>
<dbReference type="OMA" id="KIAIQMM"/>
<evidence type="ECO:0000313" key="3">
    <source>
        <dbReference type="EMBL" id="EJD73736.1"/>
    </source>
</evidence>
<evidence type="ECO:0000259" key="2">
    <source>
        <dbReference type="PROSITE" id="PS51335"/>
    </source>
</evidence>
<dbReference type="GO" id="GO:0005886">
    <property type="term" value="C:plasma membrane"/>
    <property type="evidence" value="ECO:0007669"/>
    <property type="project" value="TreeGrafter"/>
</dbReference>
<protein>
    <submittedName>
        <fullName evidence="3">Cell death abnormality protein 12</fullName>
    </submittedName>
</protein>
<dbReference type="Pfam" id="PF16457">
    <property type="entry name" value="PH_12"/>
    <property type="match status" value="1"/>
</dbReference>
<dbReference type="GO" id="GO:0007015">
    <property type="term" value="P:actin filament organization"/>
    <property type="evidence" value="ECO:0007669"/>
    <property type="project" value="TreeGrafter"/>
</dbReference>
<reference evidence="3" key="1">
    <citation type="submission" date="2012-04" db="EMBL/GenBank/DDBJ databases">
        <title>The Genome Sequence of Loa loa.</title>
        <authorList>
            <consortium name="The Broad Institute Genome Sequencing Platform"/>
            <consortium name="Broad Institute Genome Sequencing Center for Infectious Disease"/>
            <person name="Nutman T.B."/>
            <person name="Fink D.L."/>
            <person name="Russ C."/>
            <person name="Young S."/>
            <person name="Zeng Q."/>
            <person name="Gargeya S."/>
            <person name="Alvarado L."/>
            <person name="Berlin A."/>
            <person name="Chapman S.B."/>
            <person name="Chen Z."/>
            <person name="Freedman E."/>
            <person name="Gellesch M."/>
            <person name="Goldberg J."/>
            <person name="Griggs A."/>
            <person name="Gujja S."/>
            <person name="Heilman E.R."/>
            <person name="Heiman D."/>
            <person name="Howarth C."/>
            <person name="Mehta T."/>
            <person name="Neiman D."/>
            <person name="Pearson M."/>
            <person name="Roberts A."/>
            <person name="Saif S."/>
            <person name="Shea T."/>
            <person name="Shenoy N."/>
            <person name="Sisk P."/>
            <person name="Stolte C."/>
            <person name="Sykes S."/>
            <person name="White J."/>
            <person name="Yandava C."/>
            <person name="Haas B."/>
            <person name="Henn M.R."/>
            <person name="Nusbaum C."/>
            <person name="Birren B."/>
        </authorList>
    </citation>
    <scope>NUCLEOTIDE SEQUENCE [LARGE SCALE GENOMIC DNA]</scope>
</reference>
<name>A0A1S0UE89_LOALO</name>
<dbReference type="RefSeq" id="XP_020304687.1">
    <property type="nucleotide sequence ID" value="XM_020451520.1"/>
</dbReference>
<dbReference type="SUPFAM" id="SSF50729">
    <property type="entry name" value="PH domain-like"/>
    <property type="match status" value="1"/>
</dbReference>
<dbReference type="PANTHER" id="PTHR12771:SF56">
    <property type="entry name" value="CED-12"/>
    <property type="match status" value="1"/>
</dbReference>
<gene>
    <name evidence="3" type="ORF">LOAG_18859</name>
</gene>
<dbReference type="OrthoDB" id="28413at2759"/>
<proteinExistence type="predicted"/>
<dbReference type="InParanoid" id="A0A1S0UE89"/>
<dbReference type="GO" id="GO:0048870">
    <property type="term" value="P:cell motility"/>
    <property type="evidence" value="ECO:0007669"/>
    <property type="project" value="TreeGrafter"/>
</dbReference>
<dbReference type="GeneID" id="9949701"/>
<dbReference type="InterPro" id="IPR050868">
    <property type="entry name" value="ELMO_domain-containing"/>
</dbReference>
<dbReference type="Pfam" id="PF11841">
    <property type="entry name" value="ELMO_ARM"/>
    <property type="match status" value="1"/>
</dbReference>
<dbReference type="InterPro" id="IPR001849">
    <property type="entry name" value="PH_domain"/>
</dbReference>
<feature type="domain" description="ELMO" evidence="2">
    <location>
        <begin position="385"/>
        <end position="544"/>
    </location>
</feature>
<dbReference type="InterPro" id="IPR011993">
    <property type="entry name" value="PH-like_dom_sf"/>
</dbReference>
<dbReference type="EMBL" id="JH712655">
    <property type="protein sequence ID" value="EJD73736.1"/>
    <property type="molecule type" value="Genomic_DNA"/>
</dbReference>
<evidence type="ECO:0000256" key="1">
    <source>
        <dbReference type="ARBA" id="ARBA00024863"/>
    </source>
</evidence>
<dbReference type="AlphaFoldDB" id="A0A1S0UE89"/>